<organism evidence="4 5">
    <name type="scientific">Trichoderma breve</name>
    <dbReference type="NCBI Taxonomy" id="2034170"/>
    <lineage>
        <taxon>Eukaryota</taxon>
        <taxon>Fungi</taxon>
        <taxon>Dikarya</taxon>
        <taxon>Ascomycota</taxon>
        <taxon>Pezizomycotina</taxon>
        <taxon>Sordariomycetes</taxon>
        <taxon>Hypocreomycetidae</taxon>
        <taxon>Hypocreales</taxon>
        <taxon>Hypocreaceae</taxon>
        <taxon>Trichoderma</taxon>
    </lineage>
</organism>
<gene>
    <name evidence="4" type="ORF">T069G_03502</name>
</gene>
<proteinExistence type="inferred from homology"/>
<evidence type="ECO:0000256" key="1">
    <source>
        <dbReference type="ARBA" id="ARBA00004685"/>
    </source>
</evidence>
<protein>
    <recommendedName>
        <fullName evidence="6">Oxidase ustYa</fullName>
    </recommendedName>
</protein>
<sequence>MSRRSSGSEDEDTLLGSKSESLSLQMMEKRRANLGIIQLSLVALLSSVISVAVSLIVWKSVQPGAGPRENVKLLPGLDIPPLGPIHKAFMPERVYDDPRTEQGHKAWMNLFPKGKGYVSIKNIEAAGPVPDYVQDTSTDGTGRFSVAVFHQLHCLILMQYLLQSDLFEALEANITEPHSHTLHCLDYLRESILCTSDSTLEPFKPKFDSAADRKGVDGYGTPHQCRDFGKLRNWAERFRYNDNQGFETFEG</sequence>
<comment type="caution">
    <text evidence="4">The sequence shown here is derived from an EMBL/GenBank/DDBJ whole genome shotgun (WGS) entry which is preliminary data.</text>
</comment>
<keyword evidence="3" id="KW-0472">Membrane</keyword>
<dbReference type="EMBL" id="JAOPEN010000002">
    <property type="protein sequence ID" value="KAJ4862548.1"/>
    <property type="molecule type" value="Genomic_DNA"/>
</dbReference>
<dbReference type="Pfam" id="PF11807">
    <property type="entry name" value="UstYa"/>
    <property type="match status" value="1"/>
</dbReference>
<accession>A0A9W9E850</accession>
<dbReference type="InterPro" id="IPR021765">
    <property type="entry name" value="UstYa-like"/>
</dbReference>
<comment type="pathway">
    <text evidence="1">Mycotoxin biosynthesis.</text>
</comment>
<evidence type="ECO:0000313" key="5">
    <source>
        <dbReference type="Proteomes" id="UP001140511"/>
    </source>
</evidence>
<keyword evidence="3" id="KW-1133">Transmembrane helix</keyword>
<feature type="transmembrane region" description="Helical" evidence="3">
    <location>
        <begin position="34"/>
        <end position="58"/>
    </location>
</feature>
<dbReference type="GeneID" id="80865400"/>
<dbReference type="GO" id="GO:0043386">
    <property type="term" value="P:mycotoxin biosynthetic process"/>
    <property type="evidence" value="ECO:0007669"/>
    <property type="project" value="InterPro"/>
</dbReference>
<comment type="similarity">
    <text evidence="2">Belongs to the ustYa family.</text>
</comment>
<keyword evidence="5" id="KW-1185">Reference proteome</keyword>
<dbReference type="PANTHER" id="PTHR33365">
    <property type="entry name" value="YALI0B05434P"/>
    <property type="match status" value="1"/>
</dbReference>
<evidence type="ECO:0000256" key="2">
    <source>
        <dbReference type="ARBA" id="ARBA00035112"/>
    </source>
</evidence>
<keyword evidence="3" id="KW-0812">Transmembrane</keyword>
<evidence type="ECO:0008006" key="6">
    <source>
        <dbReference type="Google" id="ProtNLM"/>
    </source>
</evidence>
<evidence type="ECO:0000313" key="4">
    <source>
        <dbReference type="EMBL" id="KAJ4862548.1"/>
    </source>
</evidence>
<dbReference type="AlphaFoldDB" id="A0A9W9E850"/>
<reference evidence="4" key="1">
    <citation type="submission" date="2022-09" db="EMBL/GenBank/DDBJ databases">
        <title>Chromosome-level assembly of Trichoderma breve T069, a fungus used in development of biopesticide product.</title>
        <authorList>
            <person name="Lin R."/>
            <person name="Liu T."/>
        </authorList>
    </citation>
    <scope>NUCLEOTIDE SEQUENCE</scope>
    <source>
        <strain evidence="4">T069</strain>
    </source>
</reference>
<dbReference type="RefSeq" id="XP_056031604.1">
    <property type="nucleotide sequence ID" value="XM_056170712.1"/>
</dbReference>
<evidence type="ECO:0000256" key="3">
    <source>
        <dbReference type="SAM" id="Phobius"/>
    </source>
</evidence>
<dbReference type="PANTHER" id="PTHR33365:SF4">
    <property type="entry name" value="CYCLOCHLOROTINE BIOSYNTHESIS PROTEIN O"/>
    <property type="match status" value="1"/>
</dbReference>
<name>A0A9W9E850_9HYPO</name>
<dbReference type="Proteomes" id="UP001140511">
    <property type="component" value="Unassembled WGS sequence"/>
</dbReference>